<feature type="region of interest" description="Disordered" evidence="1">
    <location>
        <begin position="1"/>
        <end position="61"/>
    </location>
</feature>
<feature type="compositionally biased region" description="Basic and acidic residues" evidence="1">
    <location>
        <begin position="30"/>
        <end position="42"/>
    </location>
</feature>
<sequence>MASTIDDLPHSGVVEIDGGHFSGVPRKGRTKADNSDKKDIPKKYQQHRTKEKASESNPFHPNRRIIMVLRESFGKKGLGASKTVVAVCNSENSANIEGLVKKYVEKQSTIRSDELSAYGNLKLMGYVHETVNHSEEFSNPKGFNQNQAESYFSRMRRAAIGIYHRITPKYMLDYAMEMAWREDIRRTDTRGQITQLVHGIFKAGVSADWCNYCRGNKRQAELLFTEC</sequence>
<accession>A0A935MYH2</accession>
<evidence type="ECO:0000313" key="3">
    <source>
        <dbReference type="EMBL" id="MBK7414696.1"/>
    </source>
</evidence>
<dbReference type="InterPro" id="IPR053164">
    <property type="entry name" value="IS1016-like_transposase"/>
</dbReference>
<dbReference type="PANTHER" id="PTHR47163:SF2">
    <property type="entry name" value="SI:DKEY-17M8.2"/>
    <property type="match status" value="1"/>
</dbReference>
<proteinExistence type="predicted"/>
<protein>
    <submittedName>
        <fullName evidence="3">IS1595 family transposase</fullName>
    </submittedName>
</protein>
<dbReference type="SMART" id="SM01126">
    <property type="entry name" value="DDE_Tnp_IS1595"/>
    <property type="match status" value="1"/>
</dbReference>
<name>A0A935MYH2_9RHOO</name>
<reference evidence="3 4" key="1">
    <citation type="submission" date="2020-10" db="EMBL/GenBank/DDBJ databases">
        <title>Connecting structure to function with the recovery of over 1000 high-quality activated sludge metagenome-assembled genomes encoding full-length rRNA genes using long-read sequencing.</title>
        <authorList>
            <person name="Singleton C.M."/>
            <person name="Petriglieri F."/>
            <person name="Kristensen J.M."/>
            <person name="Kirkegaard R.H."/>
            <person name="Michaelsen T.Y."/>
            <person name="Andersen M.H."/>
            <person name="Karst S.M."/>
            <person name="Dueholm M.S."/>
            <person name="Nielsen P.H."/>
            <person name="Albertsen M."/>
        </authorList>
    </citation>
    <scope>NUCLEOTIDE SEQUENCE [LARGE SCALE GENOMIC DNA]</scope>
    <source>
        <strain evidence="3">EsbW_18-Q3-R4-48_BATAC.463</strain>
    </source>
</reference>
<evidence type="ECO:0000259" key="2">
    <source>
        <dbReference type="SMART" id="SM01126"/>
    </source>
</evidence>
<organism evidence="3 4">
    <name type="scientific">Candidatus Dechloromonas phosphorivorans</name>
    <dbReference type="NCBI Taxonomy" id="2899244"/>
    <lineage>
        <taxon>Bacteria</taxon>
        <taxon>Pseudomonadati</taxon>
        <taxon>Pseudomonadota</taxon>
        <taxon>Betaproteobacteria</taxon>
        <taxon>Rhodocyclales</taxon>
        <taxon>Azonexaceae</taxon>
        <taxon>Dechloromonas</taxon>
    </lineage>
</organism>
<dbReference type="Proteomes" id="UP000739411">
    <property type="component" value="Unassembled WGS sequence"/>
</dbReference>
<comment type="caution">
    <text evidence="3">The sequence shown here is derived from an EMBL/GenBank/DDBJ whole genome shotgun (WGS) entry which is preliminary data.</text>
</comment>
<dbReference type="AlphaFoldDB" id="A0A935MYH2"/>
<feature type="domain" description="ISXO2-like transposase" evidence="2">
    <location>
        <begin position="9"/>
        <end position="183"/>
    </location>
</feature>
<dbReference type="PANTHER" id="PTHR47163">
    <property type="entry name" value="DDE_TNP_IS1595 DOMAIN-CONTAINING PROTEIN"/>
    <property type="match status" value="1"/>
</dbReference>
<evidence type="ECO:0000256" key="1">
    <source>
        <dbReference type="SAM" id="MobiDB-lite"/>
    </source>
</evidence>
<dbReference type="EMBL" id="JADJMS010000012">
    <property type="protein sequence ID" value="MBK7414696.1"/>
    <property type="molecule type" value="Genomic_DNA"/>
</dbReference>
<dbReference type="NCBIfam" id="NF033547">
    <property type="entry name" value="transpos_IS1595"/>
    <property type="match status" value="1"/>
</dbReference>
<dbReference type="Pfam" id="PF12762">
    <property type="entry name" value="DDE_Tnp_IS1595"/>
    <property type="match status" value="1"/>
</dbReference>
<dbReference type="InterPro" id="IPR024445">
    <property type="entry name" value="Tnp_ISXO2-like"/>
</dbReference>
<gene>
    <name evidence="3" type="ORF">IPJ38_05820</name>
</gene>
<evidence type="ECO:0000313" key="4">
    <source>
        <dbReference type="Proteomes" id="UP000739411"/>
    </source>
</evidence>